<dbReference type="GO" id="GO:0003677">
    <property type="term" value="F:DNA binding"/>
    <property type="evidence" value="ECO:0007669"/>
    <property type="project" value="UniProtKB-KW"/>
</dbReference>
<comment type="caution">
    <text evidence="1">The sequence shown here is derived from an EMBL/GenBank/DDBJ whole genome shotgun (WGS) entry which is preliminary data.</text>
</comment>
<sequence>MLNVQFDAEALRQIIREEIREAVIDTQKARELPPLLTRKELMELLHIGQTKTSELLARSDFPVFREAGLLIPTDLLFKWIVKNTKWVEENSNYLSVS</sequence>
<proteinExistence type="predicted"/>
<gene>
    <name evidence="1" type="ORF">FG382_08250</name>
</gene>
<dbReference type="Proteomes" id="UP000317316">
    <property type="component" value="Unassembled WGS sequence"/>
</dbReference>
<reference evidence="1 2" key="1">
    <citation type="submission" date="2019-05" db="EMBL/GenBank/DDBJ databases">
        <title>Psychrobacillus vulpis sp. nov., a new species isolated from feces of a red fox that inhabits in The Tablas de Daimiel Natural Park, Albacete, Spain.</title>
        <authorList>
            <person name="Rodriguez M."/>
            <person name="Reina J.C."/>
            <person name="Bejar V."/>
            <person name="Llamas I."/>
        </authorList>
    </citation>
    <scope>NUCLEOTIDE SEQUENCE [LARGE SCALE GENOMIC DNA]</scope>
    <source>
        <strain evidence="1 2">NEAU-3TGS17</strain>
    </source>
</reference>
<name>A0A544TAM4_9BACI</name>
<keyword evidence="1" id="KW-0238">DNA-binding</keyword>
<protein>
    <submittedName>
        <fullName evidence="1">DNA-binding protein</fullName>
    </submittedName>
</protein>
<dbReference type="OrthoDB" id="2614557at2"/>
<dbReference type="RefSeq" id="WP_142538419.1">
    <property type="nucleotide sequence ID" value="NZ_BMIE01000003.1"/>
</dbReference>
<evidence type="ECO:0000313" key="2">
    <source>
        <dbReference type="Proteomes" id="UP000317316"/>
    </source>
</evidence>
<keyword evidence="2" id="KW-1185">Reference proteome</keyword>
<dbReference type="AlphaFoldDB" id="A0A544TAM4"/>
<evidence type="ECO:0000313" key="1">
    <source>
        <dbReference type="EMBL" id="TQR14436.1"/>
    </source>
</evidence>
<organism evidence="1 2">
    <name type="scientific">Psychrobacillus lasiicapitis</name>
    <dbReference type="NCBI Taxonomy" id="1636719"/>
    <lineage>
        <taxon>Bacteria</taxon>
        <taxon>Bacillati</taxon>
        <taxon>Bacillota</taxon>
        <taxon>Bacilli</taxon>
        <taxon>Bacillales</taxon>
        <taxon>Bacillaceae</taxon>
        <taxon>Psychrobacillus</taxon>
    </lineage>
</organism>
<accession>A0A544TAM4</accession>
<dbReference type="EMBL" id="VDGH01000004">
    <property type="protein sequence ID" value="TQR14436.1"/>
    <property type="molecule type" value="Genomic_DNA"/>
</dbReference>